<sequence>MAAPRFTNEQLAAAAEREVRLRERVYARQVQIKRMSQAKADEEIALMKAIAANLRAQAQRDGLFGGAVQ</sequence>
<reference evidence="2" key="1">
    <citation type="journal article" date="2019" name="Int. J. Syst. Evol. Microbiol.">
        <title>The Global Catalogue of Microorganisms (GCM) 10K type strain sequencing project: providing services to taxonomists for standard genome sequencing and annotation.</title>
        <authorList>
            <consortium name="The Broad Institute Genomics Platform"/>
            <consortium name="The Broad Institute Genome Sequencing Center for Infectious Disease"/>
            <person name="Wu L."/>
            <person name="Ma J."/>
        </authorList>
    </citation>
    <scope>NUCLEOTIDE SEQUENCE [LARGE SCALE GENOMIC DNA]</scope>
    <source>
        <strain evidence="2">CGMCC 1.16326</strain>
    </source>
</reference>
<dbReference type="EMBL" id="JBHSLV010000019">
    <property type="protein sequence ID" value="MFC5393122.1"/>
    <property type="molecule type" value="Genomic_DNA"/>
</dbReference>
<protein>
    <submittedName>
        <fullName evidence="1">Uncharacterized protein</fullName>
    </submittedName>
</protein>
<accession>A0ABW0H9V0</accession>
<gene>
    <name evidence="1" type="ORF">ACFPPC_10805</name>
</gene>
<comment type="caution">
    <text evidence="1">The sequence shown here is derived from an EMBL/GenBank/DDBJ whole genome shotgun (WGS) entry which is preliminary data.</text>
</comment>
<keyword evidence="2" id="KW-1185">Reference proteome</keyword>
<dbReference type="RefSeq" id="WP_377008065.1">
    <property type="nucleotide sequence ID" value="NZ_JBHSLV010000019.1"/>
</dbReference>
<organism evidence="1 2">
    <name type="scientific">Bosea vestrisii</name>
    <dbReference type="NCBI Taxonomy" id="151416"/>
    <lineage>
        <taxon>Bacteria</taxon>
        <taxon>Pseudomonadati</taxon>
        <taxon>Pseudomonadota</taxon>
        <taxon>Alphaproteobacteria</taxon>
        <taxon>Hyphomicrobiales</taxon>
        <taxon>Boseaceae</taxon>
        <taxon>Bosea</taxon>
    </lineage>
</organism>
<proteinExistence type="predicted"/>
<name>A0ABW0H9V0_9HYPH</name>
<evidence type="ECO:0000313" key="2">
    <source>
        <dbReference type="Proteomes" id="UP001596104"/>
    </source>
</evidence>
<dbReference type="Proteomes" id="UP001596104">
    <property type="component" value="Unassembled WGS sequence"/>
</dbReference>
<evidence type="ECO:0000313" key="1">
    <source>
        <dbReference type="EMBL" id="MFC5393122.1"/>
    </source>
</evidence>